<keyword evidence="5 7" id="KW-0472">Membrane</keyword>
<evidence type="ECO:0000256" key="2">
    <source>
        <dbReference type="ARBA" id="ARBA00022618"/>
    </source>
</evidence>
<feature type="transmembrane region" description="Helical" evidence="7">
    <location>
        <begin position="73"/>
        <end position="92"/>
    </location>
</feature>
<comment type="function">
    <text evidence="7">Involved in cell division.</text>
</comment>
<sequence>MAESKKRKKVEQRRIARQQAEERRSKSSDAPQASPKWWVPVMVGLAVLGLIIVVIAYISGGRYPIPGLDNGNINLFVGIGIMLVGFLMTMGWK</sequence>
<dbReference type="EMBL" id="JAUSQX010000001">
    <property type="protein sequence ID" value="MDP9806333.1"/>
    <property type="molecule type" value="Genomic_DNA"/>
</dbReference>
<dbReference type="Pfam" id="PF06781">
    <property type="entry name" value="CrgA"/>
    <property type="match status" value="1"/>
</dbReference>
<keyword evidence="3 7" id="KW-0812">Transmembrane</keyword>
<feature type="compositionally biased region" description="Basic residues" evidence="8">
    <location>
        <begin position="1"/>
        <end position="11"/>
    </location>
</feature>
<evidence type="ECO:0000256" key="1">
    <source>
        <dbReference type="ARBA" id="ARBA00022475"/>
    </source>
</evidence>
<reference evidence="9 10" key="1">
    <citation type="submission" date="2023-07" db="EMBL/GenBank/DDBJ databases">
        <title>Sequencing the genomes of 1000 actinobacteria strains.</title>
        <authorList>
            <person name="Klenk H.-P."/>
        </authorList>
    </citation>
    <scope>NUCLEOTIDE SEQUENCE [LARGE SCALE GENOMIC DNA]</scope>
    <source>
        <strain evidence="9 10">DSM 17163</strain>
    </source>
</reference>
<evidence type="ECO:0000256" key="6">
    <source>
        <dbReference type="ARBA" id="ARBA00023306"/>
    </source>
</evidence>
<evidence type="ECO:0000313" key="9">
    <source>
        <dbReference type="EMBL" id="MDP9806333.1"/>
    </source>
</evidence>
<organism evidence="9 10">
    <name type="scientific">Trueperella bonasi</name>
    <dbReference type="NCBI Taxonomy" id="312286"/>
    <lineage>
        <taxon>Bacteria</taxon>
        <taxon>Bacillati</taxon>
        <taxon>Actinomycetota</taxon>
        <taxon>Actinomycetes</taxon>
        <taxon>Actinomycetales</taxon>
        <taxon>Actinomycetaceae</taxon>
        <taxon>Trueperella</taxon>
    </lineage>
</organism>
<evidence type="ECO:0000256" key="7">
    <source>
        <dbReference type="HAMAP-Rule" id="MF_00631"/>
    </source>
</evidence>
<proteinExistence type="inferred from homology"/>
<feature type="region of interest" description="Disordered" evidence="8">
    <location>
        <begin position="1"/>
        <end position="33"/>
    </location>
</feature>
<protein>
    <recommendedName>
        <fullName evidence="7">Cell division protein CrgA</fullName>
    </recommendedName>
</protein>
<comment type="subcellular location">
    <subcellularLocation>
        <location evidence="7">Cell membrane</location>
        <topology evidence="7">Multi-pass membrane protein</topology>
    </subcellularLocation>
</comment>
<evidence type="ECO:0000256" key="3">
    <source>
        <dbReference type="ARBA" id="ARBA00022692"/>
    </source>
</evidence>
<keyword evidence="1 7" id="KW-1003">Cell membrane</keyword>
<evidence type="ECO:0000256" key="4">
    <source>
        <dbReference type="ARBA" id="ARBA00022989"/>
    </source>
</evidence>
<comment type="similarity">
    <text evidence="7">Belongs to the CrgA family.</text>
</comment>
<name>A0ABT9NG07_9ACTO</name>
<dbReference type="HAMAP" id="MF_00631">
    <property type="entry name" value="CrgA"/>
    <property type="match status" value="1"/>
</dbReference>
<dbReference type="RefSeq" id="WP_307682564.1">
    <property type="nucleotide sequence ID" value="NZ_JAUSQX010000001.1"/>
</dbReference>
<feature type="transmembrane region" description="Helical" evidence="7">
    <location>
        <begin position="37"/>
        <end position="58"/>
    </location>
</feature>
<keyword evidence="10" id="KW-1185">Reference proteome</keyword>
<keyword evidence="4 7" id="KW-1133">Transmembrane helix</keyword>
<evidence type="ECO:0000313" key="10">
    <source>
        <dbReference type="Proteomes" id="UP001243212"/>
    </source>
</evidence>
<evidence type="ECO:0000256" key="8">
    <source>
        <dbReference type="SAM" id="MobiDB-lite"/>
    </source>
</evidence>
<dbReference type="Proteomes" id="UP001243212">
    <property type="component" value="Unassembled WGS sequence"/>
</dbReference>
<accession>A0ABT9NG07</accession>
<dbReference type="InterPro" id="IPR009619">
    <property type="entry name" value="CrgA"/>
</dbReference>
<gene>
    <name evidence="7" type="primary">crgA</name>
    <name evidence="9" type="ORF">J2S70_000915</name>
</gene>
<keyword evidence="2 7" id="KW-0132">Cell division</keyword>
<evidence type="ECO:0000256" key="5">
    <source>
        <dbReference type="ARBA" id="ARBA00023136"/>
    </source>
</evidence>
<comment type="caution">
    <text evidence="9">The sequence shown here is derived from an EMBL/GenBank/DDBJ whole genome shotgun (WGS) entry which is preliminary data.</text>
</comment>
<keyword evidence="6 7" id="KW-0131">Cell cycle</keyword>